<evidence type="ECO:0000256" key="7">
    <source>
        <dbReference type="ARBA" id="ARBA00023224"/>
    </source>
</evidence>
<keyword evidence="2 9" id="KW-0812">Transmembrane</keyword>
<dbReference type="AlphaFoldDB" id="A0A9W3B7B7"/>
<dbReference type="SUPFAM" id="SSF81321">
    <property type="entry name" value="Family A G protein-coupled receptor-like"/>
    <property type="match status" value="1"/>
</dbReference>
<sequence length="702" mass="78222">MPTGLDRFLLDDISGAAQAGDAPVDSLDPPSLSPQMTSGNMSRHESPAIDGNVTSFDREYLHWSFIIIEVAAIVVIVIGDISMLMMFFTRKLLGQSTNILVFSVGIGDLVTGLLALPLAMMQKILMEPSDFLCKGYFYFANVSKTAVGYTILLLAMERILAVLMHTFRILPPGRCLFFASLTWFFSAAYNIWSVVIYDVENVNLLPAARSPEYFLCFASNRFMYLHDIFAVLNPLVTFTFPALCSSLLFLYFLRNKREADKPGRPYKSSKSVVIFTFALLVSFVASHLPWEIATLVLNHDAPAHYADQLISLKVLHLISFSRGFWDIFIFGAFRHYVCKKEKALAHFREQRSLQVQRSNLAIPMSDRPMSTSLLDSDPSVSRRYSSDISRRASAFDDPHSCQIEHHPGVTPQEDDSHLVLINNYVNVEDSSLGAANPAAPQLQIPVVTYTYLVPRSPCAWENTRNLMFPPNKPPVVDLNRRNTLTGKSRFGSCEMIPESSESDSVAEMGVPAKKQQYQRRKSCGDKVSHLKVRASKHAMLKHSNSPENIKACVKLIEDSADLNSNDSDGVVLELRKVPSPVFKRTLHIDQPSPVMDHDSDRLVLTIDNASKNNNKIQLTDCLELNRNYKDSLPLEKGNSPSLTTSRSADAIGSPTLKSPSPEIRDDSRRNTLTVPTAVPRRGNSCNYLTVPSSITPFFPGSS</sequence>
<dbReference type="Pfam" id="PF00001">
    <property type="entry name" value="7tm_1"/>
    <property type="match status" value="1"/>
</dbReference>
<feature type="transmembrane region" description="Helical" evidence="9">
    <location>
        <begin position="228"/>
        <end position="252"/>
    </location>
</feature>
<dbReference type="PROSITE" id="PS50262">
    <property type="entry name" value="G_PROTEIN_RECEP_F1_2"/>
    <property type="match status" value="1"/>
</dbReference>
<protein>
    <submittedName>
        <fullName evidence="12">Uncharacterized protein LOC106069325</fullName>
    </submittedName>
</protein>
<keyword evidence="7" id="KW-0807">Transducer</keyword>
<keyword evidence="4" id="KW-0297">G-protein coupled receptor</keyword>
<dbReference type="OMA" id="NIWSVVI"/>
<dbReference type="PANTHER" id="PTHR45695:SF9">
    <property type="entry name" value="LEUCOKININ RECEPTOR"/>
    <property type="match status" value="1"/>
</dbReference>
<dbReference type="GeneID" id="106069325"/>
<evidence type="ECO:0000256" key="1">
    <source>
        <dbReference type="ARBA" id="ARBA00004141"/>
    </source>
</evidence>
<comment type="subcellular location">
    <subcellularLocation>
        <location evidence="1">Membrane</location>
        <topology evidence="1">Multi-pass membrane protein</topology>
    </subcellularLocation>
</comment>
<reference evidence="12" key="1">
    <citation type="submission" date="2025-08" db="UniProtKB">
        <authorList>
            <consortium name="RefSeq"/>
        </authorList>
    </citation>
    <scope>IDENTIFICATION</scope>
</reference>
<dbReference type="GO" id="GO:0005886">
    <property type="term" value="C:plasma membrane"/>
    <property type="evidence" value="ECO:0007669"/>
    <property type="project" value="TreeGrafter"/>
</dbReference>
<proteinExistence type="predicted"/>
<feature type="region of interest" description="Disordered" evidence="8">
    <location>
        <begin position="490"/>
        <end position="525"/>
    </location>
</feature>
<feature type="transmembrane region" description="Helical" evidence="9">
    <location>
        <begin position="136"/>
        <end position="155"/>
    </location>
</feature>
<name>A0A9W3B7B7_BIOGL</name>
<keyword evidence="3 9" id="KW-1133">Transmembrane helix</keyword>
<gene>
    <name evidence="12" type="primary">LOC106069325</name>
</gene>
<evidence type="ECO:0000256" key="6">
    <source>
        <dbReference type="ARBA" id="ARBA00023170"/>
    </source>
</evidence>
<accession>A0A9W3B7B7</accession>
<evidence type="ECO:0000256" key="4">
    <source>
        <dbReference type="ARBA" id="ARBA00023040"/>
    </source>
</evidence>
<evidence type="ECO:0000256" key="3">
    <source>
        <dbReference type="ARBA" id="ARBA00022989"/>
    </source>
</evidence>
<feature type="compositionally biased region" description="Polar residues" evidence="8">
    <location>
        <begin position="638"/>
        <end position="647"/>
    </location>
</feature>
<feature type="transmembrane region" description="Helical" evidence="9">
    <location>
        <begin position="272"/>
        <end position="290"/>
    </location>
</feature>
<evidence type="ECO:0000256" key="9">
    <source>
        <dbReference type="SAM" id="Phobius"/>
    </source>
</evidence>
<keyword evidence="5 9" id="KW-0472">Membrane</keyword>
<dbReference type="PANTHER" id="PTHR45695">
    <property type="entry name" value="LEUCOKININ RECEPTOR-RELATED"/>
    <property type="match status" value="1"/>
</dbReference>
<evidence type="ECO:0000313" key="12">
    <source>
        <dbReference type="RefSeq" id="XP_055895334.1"/>
    </source>
</evidence>
<evidence type="ECO:0000256" key="2">
    <source>
        <dbReference type="ARBA" id="ARBA00022692"/>
    </source>
</evidence>
<dbReference type="GO" id="GO:0004930">
    <property type="term" value="F:G protein-coupled receptor activity"/>
    <property type="evidence" value="ECO:0007669"/>
    <property type="project" value="UniProtKB-KW"/>
</dbReference>
<dbReference type="CDD" id="cd00637">
    <property type="entry name" value="7tm_classA_rhodopsin-like"/>
    <property type="match status" value="1"/>
</dbReference>
<feature type="domain" description="G-protein coupled receptors family 1 profile" evidence="10">
    <location>
        <begin position="79"/>
        <end position="330"/>
    </location>
</feature>
<evidence type="ECO:0000313" key="11">
    <source>
        <dbReference type="Proteomes" id="UP001165740"/>
    </source>
</evidence>
<feature type="compositionally biased region" description="Low complexity" evidence="8">
    <location>
        <begin position="25"/>
        <end position="34"/>
    </location>
</feature>
<dbReference type="RefSeq" id="XP_055895334.1">
    <property type="nucleotide sequence ID" value="XM_056039359.1"/>
</dbReference>
<feature type="region of interest" description="Disordered" evidence="8">
    <location>
        <begin position="632"/>
        <end position="682"/>
    </location>
</feature>
<feature type="transmembrane region" description="Helical" evidence="9">
    <location>
        <begin position="60"/>
        <end position="87"/>
    </location>
</feature>
<feature type="transmembrane region" description="Helical" evidence="9">
    <location>
        <begin position="99"/>
        <end position="116"/>
    </location>
</feature>
<feature type="region of interest" description="Disordered" evidence="8">
    <location>
        <begin position="19"/>
        <end position="45"/>
    </location>
</feature>
<feature type="transmembrane region" description="Helical" evidence="9">
    <location>
        <begin position="176"/>
        <end position="197"/>
    </location>
</feature>
<dbReference type="OrthoDB" id="6143014at2759"/>
<keyword evidence="11" id="KW-1185">Reference proteome</keyword>
<dbReference type="Gene3D" id="1.20.1070.10">
    <property type="entry name" value="Rhodopsin 7-helix transmembrane proteins"/>
    <property type="match status" value="1"/>
</dbReference>
<dbReference type="InterPro" id="IPR000276">
    <property type="entry name" value="GPCR_Rhodpsn"/>
</dbReference>
<keyword evidence="6" id="KW-0675">Receptor</keyword>
<evidence type="ECO:0000259" key="10">
    <source>
        <dbReference type="PROSITE" id="PS50262"/>
    </source>
</evidence>
<dbReference type="InterPro" id="IPR017452">
    <property type="entry name" value="GPCR_Rhodpsn_7TM"/>
</dbReference>
<evidence type="ECO:0000256" key="5">
    <source>
        <dbReference type="ARBA" id="ARBA00023136"/>
    </source>
</evidence>
<organism evidence="11 12">
    <name type="scientific">Biomphalaria glabrata</name>
    <name type="common">Bloodfluke planorb</name>
    <name type="synonym">Freshwater snail</name>
    <dbReference type="NCBI Taxonomy" id="6526"/>
    <lineage>
        <taxon>Eukaryota</taxon>
        <taxon>Metazoa</taxon>
        <taxon>Spiralia</taxon>
        <taxon>Lophotrochozoa</taxon>
        <taxon>Mollusca</taxon>
        <taxon>Gastropoda</taxon>
        <taxon>Heterobranchia</taxon>
        <taxon>Euthyneura</taxon>
        <taxon>Panpulmonata</taxon>
        <taxon>Hygrophila</taxon>
        <taxon>Lymnaeoidea</taxon>
        <taxon>Planorbidae</taxon>
        <taxon>Biomphalaria</taxon>
    </lineage>
</organism>
<evidence type="ECO:0000256" key="8">
    <source>
        <dbReference type="SAM" id="MobiDB-lite"/>
    </source>
</evidence>
<dbReference type="Proteomes" id="UP001165740">
    <property type="component" value="Chromosome 8"/>
</dbReference>